<feature type="repeat" description="ANK" evidence="3">
    <location>
        <begin position="714"/>
        <end position="746"/>
    </location>
</feature>
<dbReference type="InterPro" id="IPR002110">
    <property type="entry name" value="Ankyrin_rpt"/>
</dbReference>
<feature type="repeat" description="ANK" evidence="3">
    <location>
        <begin position="529"/>
        <end position="561"/>
    </location>
</feature>
<dbReference type="Pfam" id="PF00023">
    <property type="entry name" value="Ank"/>
    <property type="match status" value="2"/>
</dbReference>
<feature type="repeat" description="ANK" evidence="3">
    <location>
        <begin position="648"/>
        <end position="680"/>
    </location>
</feature>
<evidence type="ECO:0000313" key="4">
    <source>
        <dbReference type="EMBL" id="QSZ36474.1"/>
    </source>
</evidence>
<dbReference type="EMBL" id="CP063411">
    <property type="protein sequence ID" value="QSZ36474.1"/>
    <property type="molecule type" value="Genomic_DNA"/>
</dbReference>
<feature type="repeat" description="ANK" evidence="3">
    <location>
        <begin position="681"/>
        <end position="713"/>
    </location>
</feature>
<feature type="repeat" description="ANK" evidence="3">
    <location>
        <begin position="747"/>
        <end position="779"/>
    </location>
</feature>
<dbReference type="SUPFAM" id="SSF48403">
    <property type="entry name" value="Ankyrin repeat"/>
    <property type="match status" value="3"/>
</dbReference>
<dbReference type="PROSITE" id="PS50088">
    <property type="entry name" value="ANK_REPEAT"/>
    <property type="match status" value="11"/>
</dbReference>
<feature type="repeat" description="ANK" evidence="3">
    <location>
        <begin position="779"/>
        <end position="811"/>
    </location>
</feature>
<feature type="repeat" description="ANK" evidence="3">
    <location>
        <begin position="132"/>
        <end position="164"/>
    </location>
</feature>
<dbReference type="PROSITE" id="PS50297">
    <property type="entry name" value="ANK_REP_REGION"/>
    <property type="match status" value="6"/>
</dbReference>
<keyword evidence="5" id="KW-1185">Reference proteome</keyword>
<dbReference type="PANTHER" id="PTHR24198:SF165">
    <property type="entry name" value="ANKYRIN REPEAT-CONTAINING PROTEIN-RELATED"/>
    <property type="match status" value="1"/>
</dbReference>
<reference evidence="4" key="1">
    <citation type="submission" date="2020-10" db="EMBL/GenBank/DDBJ databases">
        <title>Genome Sequence of Monilinia vaccinii-corymbosi Sheds Light on Mummy Berry Disease Infection of Blueberry and Mating Type.</title>
        <authorList>
            <person name="Yow A.G."/>
            <person name="Zhang Y."/>
            <person name="Bansal K."/>
            <person name="Eacker S.M."/>
            <person name="Sullivan S."/>
            <person name="Liachko I."/>
            <person name="Cubeta M.A."/>
            <person name="Rollins J.A."/>
            <person name="Ashrafi H."/>
        </authorList>
    </citation>
    <scope>NUCLEOTIDE SEQUENCE</scope>
    <source>
        <strain evidence="4">RL-1</strain>
    </source>
</reference>
<proteinExistence type="predicted"/>
<dbReference type="InterPro" id="IPR036770">
    <property type="entry name" value="Ankyrin_rpt-contain_sf"/>
</dbReference>
<dbReference type="OrthoDB" id="20872at2759"/>
<protein>
    <submittedName>
        <fullName evidence="4">Uncharacterized protein</fullName>
    </submittedName>
</protein>
<feature type="repeat" description="ANK" evidence="3">
    <location>
        <begin position="596"/>
        <end position="628"/>
    </location>
</feature>
<accession>A0A8A3PNH5</accession>
<name>A0A8A3PNH5_9HELO</name>
<dbReference type="Gene3D" id="1.25.40.20">
    <property type="entry name" value="Ankyrin repeat-containing domain"/>
    <property type="match status" value="3"/>
</dbReference>
<organism evidence="4 5">
    <name type="scientific">Monilinia vaccinii-corymbosi</name>
    <dbReference type="NCBI Taxonomy" id="61207"/>
    <lineage>
        <taxon>Eukaryota</taxon>
        <taxon>Fungi</taxon>
        <taxon>Dikarya</taxon>
        <taxon>Ascomycota</taxon>
        <taxon>Pezizomycotina</taxon>
        <taxon>Leotiomycetes</taxon>
        <taxon>Helotiales</taxon>
        <taxon>Sclerotiniaceae</taxon>
        <taxon>Monilinia</taxon>
    </lineage>
</organism>
<evidence type="ECO:0000313" key="5">
    <source>
        <dbReference type="Proteomes" id="UP000672032"/>
    </source>
</evidence>
<evidence type="ECO:0000256" key="2">
    <source>
        <dbReference type="ARBA" id="ARBA00023043"/>
    </source>
</evidence>
<feature type="repeat" description="ANK" evidence="3">
    <location>
        <begin position="459"/>
        <end position="491"/>
    </location>
</feature>
<evidence type="ECO:0000256" key="1">
    <source>
        <dbReference type="ARBA" id="ARBA00022737"/>
    </source>
</evidence>
<keyword evidence="1" id="KW-0677">Repeat</keyword>
<evidence type="ECO:0000256" key="3">
    <source>
        <dbReference type="PROSITE-ProRule" id="PRU00023"/>
    </source>
</evidence>
<gene>
    <name evidence="4" type="ORF">DSL72_006353</name>
</gene>
<dbReference type="PANTHER" id="PTHR24198">
    <property type="entry name" value="ANKYRIN REPEAT AND PROTEIN KINASE DOMAIN-CONTAINING PROTEIN"/>
    <property type="match status" value="1"/>
</dbReference>
<sequence>MKNKARIGIKNGQTPLHQQIIDKTDSDLNLDDASKQYLDVPDILGWTPLHYAVIYSPTAVAALAVMGLSKDLQKEATKSIISELLKANPTPISGRDGLFPLHWAVKTGKFEAAEQLLKKELHKDTIDKQDYWKMTPLHFAATGGYLKILQLLLDKRNTTQILNAQDRLLLTPLHVAIETVVSLKRADIVAELLKKGASFKIKDKNHKTALELAAEIERKLCCDKEQSNLKSSVAADNCSETKVSPNDNEARSQQHDITISAGSKGVVETEQKTSGKAEIKLSIQYLLGKENLSVDGGSLLLWATKNNFMTSFEVLMESAKITNKQILVLRAHFSILLRIKGYQSAIEKLLKNKIDINIEDENGLTALSWAVESGQLNTVKVLTKQGPPAAENIPMSIAVMNGKYDIVEFFLGPEGRAHPDDIDGDGYSMLCLAVVYDQKDIVKLLIDHNANIEKPSGSCKQTPLSLAAEKGNLEIIQLLLDHKASLEAKDTDGWTPLICALESKQPKAVKLLLGKGIMKASTENRYLKQLNQAMIWACRTGEEELVKLLLDHGTNANVQDDASESTPLMEAIKGGFLGIVEQLVAKGVLDSAQNGSNSTALLTAAEGGHKDIVALLLENGVGVNARNKENDTPLLLATGADFDLANDKKKTPLTIAVRTENEKLVELLLEAGAKVNTKDYKQKAPLFRAVYSENLTLVRLLLEANADVNTDDEEGMTPLLQAVYDENLTIVRLLLSAGAKANVEIAGRRSPLFQAVCNGNLAIVELLLKKDVNINTKGHSRTPLFQAVFNEKSEFVHMLLEWGADTESHPTYCRTPLQEAARSGTEEILDD</sequence>
<feature type="repeat" description="ANK" evidence="3">
    <location>
        <begin position="96"/>
        <end position="128"/>
    </location>
</feature>
<dbReference type="SMART" id="SM00248">
    <property type="entry name" value="ANK"/>
    <property type="match status" value="17"/>
</dbReference>
<feature type="repeat" description="ANK" evidence="3">
    <location>
        <begin position="425"/>
        <end position="457"/>
    </location>
</feature>
<keyword evidence="2 3" id="KW-0040">ANK repeat</keyword>
<dbReference type="AlphaFoldDB" id="A0A8A3PNH5"/>
<dbReference type="Proteomes" id="UP000672032">
    <property type="component" value="Chromosome 7"/>
</dbReference>
<dbReference type="Pfam" id="PF12796">
    <property type="entry name" value="Ank_2"/>
    <property type="match status" value="5"/>
</dbReference>
<dbReference type="PRINTS" id="PR01415">
    <property type="entry name" value="ANKYRIN"/>
</dbReference>